<feature type="transmembrane region" description="Helical" evidence="1">
    <location>
        <begin position="173"/>
        <end position="195"/>
    </location>
</feature>
<feature type="transmembrane region" description="Helical" evidence="1">
    <location>
        <begin position="12"/>
        <end position="32"/>
    </location>
</feature>
<feature type="transmembrane region" description="Helical" evidence="1">
    <location>
        <begin position="390"/>
        <end position="413"/>
    </location>
</feature>
<dbReference type="EMBL" id="PDWN01000007">
    <property type="protein sequence ID" value="KAF1694757.1"/>
    <property type="molecule type" value="Genomic_DNA"/>
</dbReference>
<sequence length="420" mass="44378">MAIEATEPSTALIQNDIVLFGLIAATLGLIFWLASGPTPFWKKFFTWVPALLLCYFIPGIYNSVGLIDGNASRLYNPVASRVLLPAALVLLTMTIDLKGVLRLGPKLLAMYVGASLSIMLGAFVAFWVMDLVHPETVAGDTWGGMAALAGSWIGGGANMLAMKEIFAVDETTFGQFVVVDVGVGYVWMAVLIFLANRASAIDARTGADTRAIEELQERLASYQKQHERVTSLTDLMVISGIAFGAVGLSHAIAGPASSWFAQNAPWSRQVSLHEPFVWVVVLSTFIGLALSLTRARALDGAGASKVGSLFLYILIACIGMQMDIGSLADKPWLLALGFIWIAVHIVLLAGLAKLLRVPFFYFAMGSQSNIGGPASAPVVASVFHPSLAPVGALLGALGYATGTVAAYIVGVVLRSMAGQG</sequence>
<keyword evidence="1" id="KW-0472">Membrane</keyword>
<accession>A0ABQ6Z7H0</accession>
<dbReference type="Proteomes" id="UP000788419">
    <property type="component" value="Unassembled WGS sequence"/>
</dbReference>
<keyword evidence="1" id="KW-0812">Transmembrane</keyword>
<dbReference type="InterPro" id="IPR008537">
    <property type="entry name" value="DUF819"/>
</dbReference>
<reference evidence="2 3" key="1">
    <citation type="submission" date="2017-10" db="EMBL/GenBank/DDBJ databases">
        <title>Whole genome sequencing of members of genus Pseudoxanthomonas.</title>
        <authorList>
            <person name="Kumar S."/>
            <person name="Bansal K."/>
            <person name="Kaur A."/>
            <person name="Patil P."/>
            <person name="Sharma S."/>
            <person name="Patil P.B."/>
        </authorList>
    </citation>
    <scope>NUCLEOTIDE SEQUENCE [LARGE SCALE GENOMIC DNA]</scope>
    <source>
        <strain evidence="2 3">DSM 17801</strain>
    </source>
</reference>
<feature type="transmembrane region" description="Helical" evidence="1">
    <location>
        <begin position="276"/>
        <end position="295"/>
    </location>
</feature>
<feature type="transmembrane region" description="Helical" evidence="1">
    <location>
        <begin position="301"/>
        <end position="320"/>
    </location>
</feature>
<dbReference type="PANTHER" id="PTHR34289">
    <property type="entry name" value="PROTEIN, PUTATIVE (DUF819)-RELATED"/>
    <property type="match status" value="1"/>
</dbReference>
<evidence type="ECO:0000313" key="3">
    <source>
        <dbReference type="Proteomes" id="UP000788419"/>
    </source>
</evidence>
<feature type="transmembrane region" description="Helical" evidence="1">
    <location>
        <begin position="82"/>
        <end position="101"/>
    </location>
</feature>
<evidence type="ECO:0008006" key="4">
    <source>
        <dbReference type="Google" id="ProtNLM"/>
    </source>
</evidence>
<name>A0ABQ6Z7H0_9GAMM</name>
<feature type="transmembrane region" description="Helical" evidence="1">
    <location>
        <begin position="332"/>
        <end position="352"/>
    </location>
</feature>
<organism evidence="2 3">
    <name type="scientific">Pseudoxanthomonas daejeonensis</name>
    <dbReference type="NCBI Taxonomy" id="266062"/>
    <lineage>
        <taxon>Bacteria</taxon>
        <taxon>Pseudomonadati</taxon>
        <taxon>Pseudomonadota</taxon>
        <taxon>Gammaproteobacteria</taxon>
        <taxon>Lysobacterales</taxon>
        <taxon>Lysobacteraceae</taxon>
        <taxon>Pseudoxanthomonas</taxon>
    </lineage>
</organism>
<evidence type="ECO:0000313" key="2">
    <source>
        <dbReference type="EMBL" id="KAF1694757.1"/>
    </source>
</evidence>
<dbReference type="RefSeq" id="WP_162410185.1">
    <property type="nucleotide sequence ID" value="NZ_CP093331.1"/>
</dbReference>
<dbReference type="PANTHER" id="PTHR34289:SF8">
    <property type="entry name" value="DUF819 DOMAIN-CONTAINING PROTEIN"/>
    <property type="match status" value="1"/>
</dbReference>
<feature type="transmembrane region" description="Helical" evidence="1">
    <location>
        <begin position="235"/>
        <end position="256"/>
    </location>
</feature>
<feature type="transmembrane region" description="Helical" evidence="1">
    <location>
        <begin position="141"/>
        <end position="161"/>
    </location>
</feature>
<keyword evidence="3" id="KW-1185">Reference proteome</keyword>
<feature type="transmembrane region" description="Helical" evidence="1">
    <location>
        <begin position="108"/>
        <end position="129"/>
    </location>
</feature>
<keyword evidence="1" id="KW-1133">Transmembrane helix</keyword>
<comment type="caution">
    <text evidence="2">The sequence shown here is derived from an EMBL/GenBank/DDBJ whole genome shotgun (WGS) entry which is preliminary data.</text>
</comment>
<protein>
    <recommendedName>
        <fullName evidence="4">DUF819 family protein</fullName>
    </recommendedName>
</protein>
<dbReference type="Pfam" id="PF05684">
    <property type="entry name" value="DUF819"/>
    <property type="match status" value="1"/>
</dbReference>
<evidence type="ECO:0000256" key="1">
    <source>
        <dbReference type="SAM" id="Phobius"/>
    </source>
</evidence>
<feature type="transmembrane region" description="Helical" evidence="1">
    <location>
        <begin position="44"/>
        <end position="62"/>
    </location>
</feature>
<gene>
    <name evidence="2" type="ORF">CSC65_08685</name>
</gene>
<proteinExistence type="predicted"/>